<dbReference type="GO" id="GO:0031419">
    <property type="term" value="F:cobalamin binding"/>
    <property type="evidence" value="ECO:0007669"/>
    <property type="project" value="InterPro"/>
</dbReference>
<dbReference type="AlphaFoldDB" id="A0A5C6VXT2"/>
<dbReference type="InterPro" id="IPR036594">
    <property type="entry name" value="Meth_synthase_dom"/>
</dbReference>
<proteinExistence type="predicted"/>
<dbReference type="Gene3D" id="1.10.1240.10">
    <property type="entry name" value="Methionine synthase domain"/>
    <property type="match status" value="1"/>
</dbReference>
<evidence type="ECO:0000313" key="3">
    <source>
        <dbReference type="Proteomes" id="UP000321363"/>
    </source>
</evidence>
<dbReference type="RefSeq" id="WP_146949561.1">
    <property type="nucleotide sequence ID" value="NZ_VOQF01000008.1"/>
</dbReference>
<dbReference type="EMBL" id="VOQF01000008">
    <property type="protein sequence ID" value="TXC89763.1"/>
    <property type="molecule type" value="Genomic_DNA"/>
</dbReference>
<reference evidence="2 3" key="1">
    <citation type="journal article" date="2005" name="Int. J. Syst. Evol. Microbiol.">
        <title>Bacillus litoralis sp. nov., isolated from a tidal flat of the Yellow Sea in Korea.</title>
        <authorList>
            <person name="Yoon J.H."/>
            <person name="Oh T.K."/>
        </authorList>
    </citation>
    <scope>NUCLEOTIDE SEQUENCE [LARGE SCALE GENOMIC DNA]</scope>
    <source>
        <strain evidence="2 3">SW-211</strain>
    </source>
</reference>
<evidence type="ECO:0000259" key="1">
    <source>
        <dbReference type="PROSITE" id="PS51332"/>
    </source>
</evidence>
<feature type="domain" description="B12-binding" evidence="1">
    <location>
        <begin position="92"/>
        <end position="217"/>
    </location>
</feature>
<dbReference type="Proteomes" id="UP000321363">
    <property type="component" value="Unassembled WGS sequence"/>
</dbReference>
<dbReference type="PROSITE" id="PS51332">
    <property type="entry name" value="B12_BINDING"/>
    <property type="match status" value="1"/>
</dbReference>
<sequence>MAWEVEEFARFLLNGDEDSAWEITITNVNRAEGRTELFEELITKSLQHIGYLWETDQITVADEHLATSTCEYILARFHNYMKREQKIRQFSEKKALFLCLENEQHDIGLKMASQLFEEYGWKTRLLGANLPLEYALKSASIWEPHVIGLSFSIWYHAEILANYIKALEELPHKPIVIVGGRLLSNYDFSSYCSDKTRLFPSLIELKAWLMEHSKQGV</sequence>
<dbReference type="OrthoDB" id="5756833at2"/>
<protein>
    <submittedName>
        <fullName evidence="2">Cobalamin-binding protein</fullName>
    </submittedName>
</protein>
<dbReference type="Pfam" id="PF02607">
    <property type="entry name" value="B12-binding_2"/>
    <property type="match status" value="1"/>
</dbReference>
<dbReference type="InterPro" id="IPR006158">
    <property type="entry name" value="Cobalamin-bd"/>
</dbReference>
<dbReference type="Pfam" id="PF02310">
    <property type="entry name" value="B12-binding"/>
    <property type="match status" value="1"/>
</dbReference>
<comment type="caution">
    <text evidence="2">The sequence shown here is derived from an EMBL/GenBank/DDBJ whole genome shotgun (WGS) entry which is preliminary data.</text>
</comment>
<accession>A0A5C6VXT2</accession>
<dbReference type="GO" id="GO:0046872">
    <property type="term" value="F:metal ion binding"/>
    <property type="evidence" value="ECO:0007669"/>
    <property type="project" value="InterPro"/>
</dbReference>
<dbReference type="InterPro" id="IPR003759">
    <property type="entry name" value="Cbl-bd_cap"/>
</dbReference>
<dbReference type="Gene3D" id="3.40.50.280">
    <property type="entry name" value="Cobalamin-binding domain"/>
    <property type="match status" value="1"/>
</dbReference>
<dbReference type="InterPro" id="IPR036724">
    <property type="entry name" value="Cobalamin-bd_sf"/>
</dbReference>
<gene>
    <name evidence="2" type="ORF">FS935_15475</name>
</gene>
<keyword evidence="3" id="KW-1185">Reference proteome</keyword>
<evidence type="ECO:0000313" key="2">
    <source>
        <dbReference type="EMBL" id="TXC89763.1"/>
    </source>
</evidence>
<dbReference type="CDD" id="cd02065">
    <property type="entry name" value="B12-binding_like"/>
    <property type="match status" value="1"/>
</dbReference>
<name>A0A5C6VXT2_9BACI</name>
<dbReference type="SUPFAM" id="SSF52242">
    <property type="entry name" value="Cobalamin (vitamin B12)-binding domain"/>
    <property type="match status" value="1"/>
</dbReference>
<organism evidence="2 3">
    <name type="scientific">Metabacillus litoralis</name>
    <dbReference type="NCBI Taxonomy" id="152268"/>
    <lineage>
        <taxon>Bacteria</taxon>
        <taxon>Bacillati</taxon>
        <taxon>Bacillota</taxon>
        <taxon>Bacilli</taxon>
        <taxon>Bacillales</taxon>
        <taxon>Bacillaceae</taxon>
        <taxon>Metabacillus</taxon>
    </lineage>
</organism>